<dbReference type="EMBL" id="JACDQQ010001947">
    <property type="protein sequence ID" value="MBA0087319.1"/>
    <property type="molecule type" value="Genomic_DNA"/>
</dbReference>
<keyword evidence="3" id="KW-1185">Reference proteome</keyword>
<accession>A0A7V8NTN2</accession>
<dbReference type="SUPFAM" id="SSF141371">
    <property type="entry name" value="PilZ domain-like"/>
    <property type="match status" value="1"/>
</dbReference>
<feature type="domain" description="PilZ" evidence="1">
    <location>
        <begin position="5"/>
        <end position="101"/>
    </location>
</feature>
<evidence type="ECO:0000313" key="3">
    <source>
        <dbReference type="Proteomes" id="UP000567293"/>
    </source>
</evidence>
<gene>
    <name evidence="2" type="ORF">HRJ53_20230</name>
</gene>
<sequence>MEYKERRRGPRYPFIASAELIEQRADVRIASRVSELSMGGCYLDMMNPFPTGTLVLVKISAGEDFFQAKAKVVYSQMNMGAGVGFQEFDQASRIVLERWMDQAKKEAAKQKV</sequence>
<dbReference type="Pfam" id="PF07238">
    <property type="entry name" value="PilZ"/>
    <property type="match status" value="1"/>
</dbReference>
<dbReference type="Proteomes" id="UP000567293">
    <property type="component" value="Unassembled WGS sequence"/>
</dbReference>
<organism evidence="2 3">
    <name type="scientific">Candidatus Acidiferrum panamense</name>
    <dbReference type="NCBI Taxonomy" id="2741543"/>
    <lineage>
        <taxon>Bacteria</taxon>
        <taxon>Pseudomonadati</taxon>
        <taxon>Acidobacteriota</taxon>
        <taxon>Terriglobia</taxon>
        <taxon>Candidatus Acidiferrales</taxon>
        <taxon>Candidatus Acidiferrum</taxon>
    </lineage>
</organism>
<comment type="caution">
    <text evidence="2">The sequence shown here is derived from an EMBL/GenBank/DDBJ whole genome shotgun (WGS) entry which is preliminary data.</text>
</comment>
<dbReference type="AlphaFoldDB" id="A0A7V8NTN2"/>
<dbReference type="InterPro" id="IPR009875">
    <property type="entry name" value="PilZ_domain"/>
</dbReference>
<dbReference type="Gene3D" id="2.40.10.220">
    <property type="entry name" value="predicted glycosyltransferase like domains"/>
    <property type="match status" value="1"/>
</dbReference>
<dbReference type="GO" id="GO:0035438">
    <property type="term" value="F:cyclic-di-GMP binding"/>
    <property type="evidence" value="ECO:0007669"/>
    <property type="project" value="InterPro"/>
</dbReference>
<evidence type="ECO:0000259" key="1">
    <source>
        <dbReference type="Pfam" id="PF07238"/>
    </source>
</evidence>
<protein>
    <submittedName>
        <fullName evidence="2">PilZ domain-containing protein</fullName>
    </submittedName>
</protein>
<evidence type="ECO:0000313" key="2">
    <source>
        <dbReference type="EMBL" id="MBA0087319.1"/>
    </source>
</evidence>
<proteinExistence type="predicted"/>
<name>A0A7V8NTN2_9BACT</name>
<reference evidence="2" key="1">
    <citation type="submission" date="2020-06" db="EMBL/GenBank/DDBJ databases">
        <title>Legume-microbial interactions unlock mineral nutrients during tropical forest succession.</title>
        <authorList>
            <person name="Epihov D.Z."/>
        </authorList>
    </citation>
    <scope>NUCLEOTIDE SEQUENCE [LARGE SCALE GENOMIC DNA]</scope>
    <source>
        <strain evidence="2">Pan2503</strain>
    </source>
</reference>